<proteinExistence type="predicted"/>
<dbReference type="SUPFAM" id="SSF50978">
    <property type="entry name" value="WD40 repeat-like"/>
    <property type="match status" value="1"/>
</dbReference>
<dbReference type="EMBL" id="HBHW01032861">
    <property type="protein sequence ID" value="CAE0057289.1"/>
    <property type="molecule type" value="Transcribed_RNA"/>
</dbReference>
<dbReference type="Gene3D" id="2.130.10.10">
    <property type="entry name" value="YVTN repeat-like/Quinoprotein amine dehydrogenase"/>
    <property type="match status" value="1"/>
</dbReference>
<sequence length="442" mass="48924">MANVLEWPLGRRQFNSLRALRERETKYEQGEERRRLLLELWQEFGELGGRSFTNQPHPSEFRGGYGRSRQVLACLENIGFENDGSLFSLASSDGRIEIHEFEAVLIGCESRRVSLDTGLKSCIVGCQFNMSKPNELLVGFQRRAGIWVFDLETCRSTRPTKEVSTGSPTSALSSVSDDILVHGGTNGVLKLFDMRSTAREAQLVWDLGKESQNPSITAVSPADCFGSSLICATHSVRSEQASAAYCFDLRRARSSSSSDPVFLKKLFLGDSRVDTLRFIEGSATDVAMIFNNGRSSILDMQQHSLKDLLNRPAVDASNSRRGVKRKSSENVMISRSTEVTASTPLSTLQQYTVGFSSRRQCSLRRIGSVMALLTDSRLPGQLDVFDTRSRHLVSAIKCTAQERICSIACHPTLPYSVVGFSNNTVEVLSHMPKVSEAESEVV</sequence>
<accession>A0A7S3A022</accession>
<reference evidence="1" key="1">
    <citation type="submission" date="2021-01" db="EMBL/GenBank/DDBJ databases">
        <authorList>
            <person name="Corre E."/>
            <person name="Pelletier E."/>
            <person name="Niang G."/>
            <person name="Scheremetjew M."/>
            <person name="Finn R."/>
            <person name="Kale V."/>
            <person name="Holt S."/>
            <person name="Cochrane G."/>
            <person name="Meng A."/>
            <person name="Brown T."/>
            <person name="Cohen L."/>
        </authorList>
    </citation>
    <scope>NUCLEOTIDE SEQUENCE</scope>
    <source>
        <strain evidence="1">CCMP 769</strain>
    </source>
</reference>
<name>A0A7S3A022_9RHOD</name>
<gene>
    <name evidence="1" type="ORF">RMAR00112_LOCUS25338</name>
</gene>
<dbReference type="AlphaFoldDB" id="A0A7S3A022"/>
<dbReference type="InterPro" id="IPR015943">
    <property type="entry name" value="WD40/YVTN_repeat-like_dom_sf"/>
</dbReference>
<protein>
    <submittedName>
        <fullName evidence="1">Uncharacterized protein</fullName>
    </submittedName>
</protein>
<organism evidence="1">
    <name type="scientific">Rhodosorus marinus</name>
    <dbReference type="NCBI Taxonomy" id="101924"/>
    <lineage>
        <taxon>Eukaryota</taxon>
        <taxon>Rhodophyta</taxon>
        <taxon>Stylonematophyceae</taxon>
        <taxon>Stylonematales</taxon>
        <taxon>Stylonemataceae</taxon>
        <taxon>Rhodosorus</taxon>
    </lineage>
</organism>
<dbReference type="InterPro" id="IPR036322">
    <property type="entry name" value="WD40_repeat_dom_sf"/>
</dbReference>
<evidence type="ECO:0000313" key="1">
    <source>
        <dbReference type="EMBL" id="CAE0057289.1"/>
    </source>
</evidence>